<keyword evidence="1" id="KW-0678">Repressor</keyword>
<dbReference type="HOGENOM" id="CLU_919369_0_0_1"/>
<keyword evidence="3" id="KW-0804">Transcription</keyword>
<evidence type="ECO:0000256" key="3">
    <source>
        <dbReference type="ARBA" id="ARBA00023163"/>
    </source>
</evidence>
<dbReference type="AlphaFoldDB" id="D7KCZ2"/>
<evidence type="ECO:0000313" key="5">
    <source>
        <dbReference type="EMBL" id="EFH67046.1"/>
    </source>
</evidence>
<evidence type="ECO:0000256" key="2">
    <source>
        <dbReference type="ARBA" id="ARBA00023015"/>
    </source>
</evidence>
<accession>D7KCZ2</accession>
<organism evidence="6">
    <name type="scientific">Arabidopsis lyrata subsp. lyrata</name>
    <name type="common">Lyre-leaved rock-cress</name>
    <dbReference type="NCBI Taxonomy" id="81972"/>
    <lineage>
        <taxon>Eukaryota</taxon>
        <taxon>Viridiplantae</taxon>
        <taxon>Streptophyta</taxon>
        <taxon>Embryophyta</taxon>
        <taxon>Tracheophyta</taxon>
        <taxon>Spermatophyta</taxon>
        <taxon>Magnoliopsida</taxon>
        <taxon>eudicotyledons</taxon>
        <taxon>Gunneridae</taxon>
        <taxon>Pentapetalae</taxon>
        <taxon>rosids</taxon>
        <taxon>malvids</taxon>
        <taxon>Brassicales</taxon>
        <taxon>Brassicaceae</taxon>
        <taxon>Camelineae</taxon>
        <taxon>Arabidopsis</taxon>
    </lineage>
</organism>
<dbReference type="OrthoDB" id="1086206at2759"/>
<feature type="compositionally biased region" description="Basic residues" evidence="4">
    <location>
        <begin position="27"/>
        <end position="41"/>
    </location>
</feature>
<keyword evidence="6" id="KW-1185">Reference proteome</keyword>
<dbReference type="Proteomes" id="UP000008694">
    <property type="component" value="Unassembled WGS sequence"/>
</dbReference>
<dbReference type="eggNOG" id="ENOG502R7WF">
    <property type="taxonomic scope" value="Eukaryota"/>
</dbReference>
<dbReference type="GO" id="GO:0048366">
    <property type="term" value="P:leaf development"/>
    <property type="evidence" value="ECO:0007669"/>
    <property type="project" value="EnsemblPlants"/>
</dbReference>
<sequence>MCSKTSSVSYGNREDDDDDDYSVLCPKKQKHNNGGRKRVPRRGPGVAELEKIRLGEQHISTAAPFSRPHPPPLEKSPTFTDRTGLVYPFSSYFTARSFPSDLIPPAPVFQRKHDSSLHYFPPMNLPNQGSGGFYQFIDPPSSQTSCLDNVTQFLDEEKISAAKRPWHLMADTAKCSVGPTITSSRDAKQIRSLDLRLKSHIQDSGTTIRNPITIDSPSSATVPTTIFPNCPLDFPRFLQREEDDHEIIQRKSVTNFPLNRKPFYSFLPSNDQSIRDQDRSLSLRTERYDTVPDHGIDLRLKL</sequence>
<proteinExistence type="predicted"/>
<evidence type="ECO:0000256" key="1">
    <source>
        <dbReference type="ARBA" id="ARBA00022491"/>
    </source>
</evidence>
<dbReference type="STRING" id="81972.D7KCZ2"/>
<dbReference type="KEGG" id="aly:9326849"/>
<dbReference type="PANTHER" id="PTHR33388:SF14">
    <property type="entry name" value="PROTEIN SPEAR4"/>
    <property type="match status" value="1"/>
</dbReference>
<reference evidence="6" key="1">
    <citation type="journal article" date="2011" name="Nat. Genet.">
        <title>The Arabidopsis lyrata genome sequence and the basis of rapid genome size change.</title>
        <authorList>
            <person name="Hu T.T."/>
            <person name="Pattyn P."/>
            <person name="Bakker E.G."/>
            <person name="Cao J."/>
            <person name="Cheng J.-F."/>
            <person name="Clark R.M."/>
            <person name="Fahlgren N."/>
            <person name="Fawcett J.A."/>
            <person name="Grimwood J."/>
            <person name="Gundlach H."/>
            <person name="Haberer G."/>
            <person name="Hollister J.D."/>
            <person name="Ossowski S."/>
            <person name="Ottilar R.P."/>
            <person name="Salamov A.A."/>
            <person name="Schneeberger K."/>
            <person name="Spannagl M."/>
            <person name="Wang X."/>
            <person name="Yang L."/>
            <person name="Nasrallah M.E."/>
            <person name="Bergelson J."/>
            <person name="Carrington J.C."/>
            <person name="Gaut B.S."/>
            <person name="Schmutz J."/>
            <person name="Mayer K.F.X."/>
            <person name="Van de Peer Y."/>
            <person name="Grigoriev I.V."/>
            <person name="Nordborg M."/>
            <person name="Weigel D."/>
            <person name="Guo Y.-L."/>
        </authorList>
    </citation>
    <scope>NUCLEOTIDE SEQUENCE [LARGE SCALE GENOMIC DNA]</scope>
    <source>
        <strain evidence="6">cv. MN47</strain>
    </source>
</reference>
<feature type="region of interest" description="Disordered" evidence="4">
    <location>
        <begin position="1"/>
        <end position="44"/>
    </location>
</feature>
<dbReference type="GO" id="GO:0003700">
    <property type="term" value="F:DNA-binding transcription factor activity"/>
    <property type="evidence" value="ECO:0007669"/>
    <property type="project" value="InterPro"/>
</dbReference>
<dbReference type="Gramene" id="fgenesh2_kg.1__3059__AT1G29010.1">
    <property type="protein sequence ID" value="fgenesh2_kg.1__3059__AT1G29010.1"/>
    <property type="gene ID" value="fgenesh2_kg.1__3059__AT1G29010.1"/>
</dbReference>
<dbReference type="EMBL" id="GL348713">
    <property type="protein sequence ID" value="EFH67046.1"/>
    <property type="molecule type" value="Genomic_DNA"/>
</dbReference>
<gene>
    <name evidence="5" type="ORF">ARALYDRAFT_473105</name>
</gene>
<name>D7KCZ2_ARALL</name>
<evidence type="ECO:0000313" key="6">
    <source>
        <dbReference type="Proteomes" id="UP000008694"/>
    </source>
</evidence>
<dbReference type="InterPro" id="IPR040356">
    <property type="entry name" value="SPEAR"/>
</dbReference>
<evidence type="ECO:0000256" key="4">
    <source>
        <dbReference type="SAM" id="MobiDB-lite"/>
    </source>
</evidence>
<feature type="compositionally biased region" description="Polar residues" evidence="4">
    <location>
        <begin position="1"/>
        <end position="10"/>
    </location>
</feature>
<protein>
    <submittedName>
        <fullName evidence="5">Uncharacterized protein</fullName>
    </submittedName>
</protein>
<dbReference type="PANTHER" id="PTHR33388">
    <property type="entry name" value="OS01G0212500 PROTEIN"/>
    <property type="match status" value="1"/>
</dbReference>
<keyword evidence="2" id="KW-0805">Transcription regulation</keyword>